<dbReference type="Pfam" id="PF13788">
    <property type="entry name" value="DUF4180"/>
    <property type="match status" value="1"/>
</dbReference>
<feature type="domain" description="DUF4180" evidence="1">
    <location>
        <begin position="10"/>
        <end position="118"/>
    </location>
</feature>
<comment type="caution">
    <text evidence="2">The sequence shown here is derived from an EMBL/GenBank/DDBJ whole genome shotgun (WGS) entry which is preliminary data.</text>
</comment>
<name>A0A9X4AWW2_9BACT</name>
<dbReference type="EMBL" id="JAGTJJ010000031">
    <property type="protein sequence ID" value="MDC3985700.1"/>
    <property type="molecule type" value="Genomic_DNA"/>
</dbReference>
<dbReference type="InterPro" id="IPR025438">
    <property type="entry name" value="DUF4180"/>
</dbReference>
<evidence type="ECO:0000313" key="2">
    <source>
        <dbReference type="EMBL" id="MDC3985700.1"/>
    </source>
</evidence>
<reference evidence="2 3" key="1">
    <citation type="submission" date="2021-04" db="EMBL/GenBank/DDBJ databases">
        <title>Genome analysis of Polyangium sp.</title>
        <authorList>
            <person name="Li Y."/>
            <person name="Wang J."/>
        </authorList>
    </citation>
    <scope>NUCLEOTIDE SEQUENCE [LARGE SCALE GENOMIC DNA]</scope>
    <source>
        <strain evidence="2 3">SDU14</strain>
    </source>
</reference>
<sequence>MEPNIVDEGGVTVVEGQPNQAFLTSARDVDRVIEACFGSRAGCVLLYTANLPAAFFDLSSRVAGDILQKLRNYRIRLAVVCPPGSVSYSSRFGEMVTEENRGEHFGVFETREAAVEWIHAFA</sequence>
<accession>A0A9X4AWW2</accession>
<dbReference type="Proteomes" id="UP001151081">
    <property type="component" value="Unassembled WGS sequence"/>
</dbReference>
<dbReference type="RefSeq" id="WP_272424907.1">
    <property type="nucleotide sequence ID" value="NZ_JAGTJJ010000031.1"/>
</dbReference>
<keyword evidence="3" id="KW-1185">Reference proteome</keyword>
<gene>
    <name evidence="2" type="ORF">KEG57_34790</name>
</gene>
<dbReference type="AlphaFoldDB" id="A0A9X4AWW2"/>
<evidence type="ECO:0000313" key="3">
    <source>
        <dbReference type="Proteomes" id="UP001151081"/>
    </source>
</evidence>
<evidence type="ECO:0000259" key="1">
    <source>
        <dbReference type="Pfam" id="PF13788"/>
    </source>
</evidence>
<protein>
    <submittedName>
        <fullName evidence="2">DUF4180 domain-containing protein</fullName>
    </submittedName>
</protein>
<proteinExistence type="predicted"/>
<organism evidence="2 3">
    <name type="scientific">Polyangium jinanense</name>
    <dbReference type="NCBI Taxonomy" id="2829994"/>
    <lineage>
        <taxon>Bacteria</taxon>
        <taxon>Pseudomonadati</taxon>
        <taxon>Myxococcota</taxon>
        <taxon>Polyangia</taxon>
        <taxon>Polyangiales</taxon>
        <taxon>Polyangiaceae</taxon>
        <taxon>Polyangium</taxon>
    </lineage>
</organism>